<evidence type="ECO:0000256" key="4">
    <source>
        <dbReference type="ARBA" id="ARBA00023204"/>
    </source>
</evidence>
<accession>A0A495IGC8</accession>
<comment type="caution">
    <text evidence="6">The sequence shown here is derived from an EMBL/GenBank/DDBJ whole genome shotgun (WGS) entry which is preliminary data.</text>
</comment>
<dbReference type="InterPro" id="IPR003180">
    <property type="entry name" value="MPG"/>
</dbReference>
<comment type="similarity">
    <text evidence="1 5">Belongs to the DNA glycosylase MPG family.</text>
</comment>
<name>A0A495IGC8_9MICO</name>
<evidence type="ECO:0000256" key="2">
    <source>
        <dbReference type="ARBA" id="ARBA00022763"/>
    </source>
</evidence>
<dbReference type="NCBIfam" id="NF002003">
    <property type="entry name" value="PRK00802.1-3"/>
    <property type="match status" value="1"/>
</dbReference>
<dbReference type="GO" id="GO:0006284">
    <property type="term" value="P:base-excision repair"/>
    <property type="evidence" value="ECO:0007669"/>
    <property type="project" value="InterPro"/>
</dbReference>
<reference evidence="6 7" key="1">
    <citation type="submission" date="2018-10" db="EMBL/GenBank/DDBJ databases">
        <title>Sequencing the genomes of 1000 actinobacteria strains.</title>
        <authorList>
            <person name="Klenk H.-P."/>
        </authorList>
    </citation>
    <scope>NUCLEOTIDE SEQUENCE [LARGE SCALE GENOMIC DNA]</scope>
    <source>
        <strain evidence="6 7">DSM 17894</strain>
    </source>
</reference>
<dbReference type="SUPFAM" id="SSF50486">
    <property type="entry name" value="FMT C-terminal domain-like"/>
    <property type="match status" value="1"/>
</dbReference>
<keyword evidence="2 5" id="KW-0227">DNA damage</keyword>
<dbReference type="Gene3D" id="3.10.300.10">
    <property type="entry name" value="Methylpurine-DNA glycosylase (MPG)"/>
    <property type="match status" value="1"/>
</dbReference>
<keyword evidence="7" id="KW-1185">Reference proteome</keyword>
<sequence length="202" mass="21538">MSDAIDVLTLPALDAAPRLLGAVLRVGDVAIRLTEVEAYAGEGQDPGSHAHRGRTPRTLPMWGPPGTLYVYLSYGIHRCLNLVCEPEGRASAVLLRSGEVVDGLDVARARRASARSDAELARGPGRLGSALAVELADSGRRLGDPGFSLSLPDAPVEGSRIQRGPRVGVSGHAGTDAYDWRFFLDDPTVSAYRPAVVRRRPH</sequence>
<dbReference type="RefSeq" id="WP_121369202.1">
    <property type="nucleotide sequence ID" value="NZ_RBKS01000001.1"/>
</dbReference>
<dbReference type="AlphaFoldDB" id="A0A495IGC8"/>
<dbReference type="PANTHER" id="PTHR10429">
    <property type="entry name" value="DNA-3-METHYLADENINE GLYCOSYLASE"/>
    <property type="match status" value="1"/>
</dbReference>
<keyword evidence="4 5" id="KW-0234">DNA repair</keyword>
<dbReference type="CDD" id="cd00540">
    <property type="entry name" value="AAG"/>
    <property type="match status" value="1"/>
</dbReference>
<dbReference type="PANTHER" id="PTHR10429:SF0">
    <property type="entry name" value="DNA-3-METHYLADENINE GLYCOSYLASE"/>
    <property type="match status" value="1"/>
</dbReference>
<evidence type="ECO:0000256" key="3">
    <source>
        <dbReference type="ARBA" id="ARBA00022801"/>
    </source>
</evidence>
<dbReference type="HAMAP" id="MF_00527">
    <property type="entry name" value="3MGH"/>
    <property type="match status" value="1"/>
</dbReference>
<dbReference type="EC" id="3.2.2.-" evidence="5"/>
<evidence type="ECO:0000313" key="6">
    <source>
        <dbReference type="EMBL" id="RKR74458.1"/>
    </source>
</evidence>
<dbReference type="Proteomes" id="UP000280008">
    <property type="component" value="Unassembled WGS sequence"/>
</dbReference>
<evidence type="ECO:0000313" key="7">
    <source>
        <dbReference type="Proteomes" id="UP000280008"/>
    </source>
</evidence>
<protein>
    <recommendedName>
        <fullName evidence="5">Putative 3-methyladenine DNA glycosylase</fullName>
        <ecNumber evidence="5">3.2.2.-</ecNumber>
    </recommendedName>
</protein>
<gene>
    <name evidence="6" type="ORF">C8E83_1577</name>
</gene>
<organism evidence="6 7">
    <name type="scientific">Frondihabitans australicus</name>
    <dbReference type="NCBI Taxonomy" id="386892"/>
    <lineage>
        <taxon>Bacteria</taxon>
        <taxon>Bacillati</taxon>
        <taxon>Actinomycetota</taxon>
        <taxon>Actinomycetes</taxon>
        <taxon>Micrococcales</taxon>
        <taxon>Microbacteriaceae</taxon>
        <taxon>Frondihabitans</taxon>
    </lineage>
</organism>
<dbReference type="NCBIfam" id="TIGR00567">
    <property type="entry name" value="3mg"/>
    <property type="match status" value="1"/>
</dbReference>
<dbReference type="InterPro" id="IPR011034">
    <property type="entry name" value="Formyl_transferase-like_C_sf"/>
</dbReference>
<dbReference type="GO" id="GO:0003905">
    <property type="term" value="F:alkylbase DNA N-glycosylase activity"/>
    <property type="evidence" value="ECO:0007669"/>
    <property type="project" value="InterPro"/>
</dbReference>
<proteinExistence type="inferred from homology"/>
<dbReference type="InterPro" id="IPR036995">
    <property type="entry name" value="MPG_sf"/>
</dbReference>
<dbReference type="OrthoDB" id="9794313at2"/>
<dbReference type="GO" id="GO:0003677">
    <property type="term" value="F:DNA binding"/>
    <property type="evidence" value="ECO:0007669"/>
    <property type="project" value="InterPro"/>
</dbReference>
<keyword evidence="3 5" id="KW-0378">Hydrolase</keyword>
<evidence type="ECO:0000256" key="1">
    <source>
        <dbReference type="ARBA" id="ARBA00009232"/>
    </source>
</evidence>
<evidence type="ECO:0000256" key="5">
    <source>
        <dbReference type="HAMAP-Rule" id="MF_00527"/>
    </source>
</evidence>
<dbReference type="Pfam" id="PF02245">
    <property type="entry name" value="Pur_DNA_glyco"/>
    <property type="match status" value="1"/>
</dbReference>
<dbReference type="EMBL" id="RBKS01000001">
    <property type="protein sequence ID" value="RKR74458.1"/>
    <property type="molecule type" value="Genomic_DNA"/>
</dbReference>